<organism evidence="3 4">
    <name type="scientific">Thermithiobacillus plumbiphilus</name>
    <dbReference type="NCBI Taxonomy" id="1729899"/>
    <lineage>
        <taxon>Bacteria</taxon>
        <taxon>Pseudomonadati</taxon>
        <taxon>Pseudomonadota</taxon>
        <taxon>Acidithiobacillia</taxon>
        <taxon>Acidithiobacillales</taxon>
        <taxon>Thermithiobacillaceae</taxon>
        <taxon>Thermithiobacillus</taxon>
    </lineage>
</organism>
<dbReference type="SUPFAM" id="SSF53474">
    <property type="entry name" value="alpha/beta-Hydrolases"/>
    <property type="match status" value="1"/>
</dbReference>
<dbReference type="PIRSF" id="PIRSF005211">
    <property type="entry name" value="Ab_hydro_YheT"/>
    <property type="match status" value="1"/>
</dbReference>
<accession>A0ABU9D8L8</accession>
<dbReference type="InterPro" id="IPR012020">
    <property type="entry name" value="ABHD4"/>
</dbReference>
<keyword evidence="4" id="KW-1185">Reference proteome</keyword>
<evidence type="ECO:0000313" key="4">
    <source>
        <dbReference type="Proteomes" id="UP001446205"/>
    </source>
</evidence>
<dbReference type="EMBL" id="JBBPCO010000008">
    <property type="protein sequence ID" value="MEK8089874.1"/>
    <property type="molecule type" value="Genomic_DNA"/>
</dbReference>
<dbReference type="GO" id="GO:0016787">
    <property type="term" value="F:hydrolase activity"/>
    <property type="evidence" value="ECO:0007669"/>
    <property type="project" value="UniProtKB-KW"/>
</dbReference>
<evidence type="ECO:0000259" key="2">
    <source>
        <dbReference type="Pfam" id="PF00561"/>
    </source>
</evidence>
<dbReference type="InterPro" id="IPR029058">
    <property type="entry name" value="AB_hydrolase_fold"/>
</dbReference>
<comment type="caution">
    <text evidence="3">The sequence shown here is derived from an EMBL/GenBank/DDBJ whole genome shotgun (WGS) entry which is preliminary data.</text>
</comment>
<sequence>MRGGHAQTLYAALFAPRPPVSYQRERWETPDGDFIDLDWVSGSRESPLLVLFHGLESGSGGHYARALAAACRQRGWRFVVPHFRGCSGEPNRLARAYHAGDSAEIAWILERLTRGRSAPCLAVGVSLGGNALLKYLGERGTAAGDVLDGAAAVCAPMELAVAGEVLGVGLNRVYTWHFLRSLKPRAVARLQRHPGIYDLAALRRARNLRGFDDAVTAPLHGFAGVDDYWQRASSKPLLGNITLPTLLLNSRDDPFYPAAALPDPAALPSCVQAEYPESGGHVGFVSGAFPGNLDWLPMRLLGFFDEQL</sequence>
<dbReference type="RefSeq" id="WP_341370932.1">
    <property type="nucleotide sequence ID" value="NZ_JBBPCO010000008.1"/>
</dbReference>
<dbReference type="InterPro" id="IPR050960">
    <property type="entry name" value="AB_hydrolase_4_sf"/>
</dbReference>
<name>A0ABU9D8L8_9PROT</name>
<dbReference type="PANTHER" id="PTHR10794">
    <property type="entry name" value="ABHYDROLASE DOMAIN-CONTAINING PROTEIN"/>
    <property type="match status" value="1"/>
</dbReference>
<dbReference type="Pfam" id="PF00561">
    <property type="entry name" value="Abhydrolase_1"/>
    <property type="match status" value="1"/>
</dbReference>
<reference evidence="3 4" key="1">
    <citation type="submission" date="2024-04" db="EMBL/GenBank/DDBJ databases">
        <authorList>
            <person name="Abashina T."/>
            <person name="Shaikin A."/>
        </authorList>
    </citation>
    <scope>NUCLEOTIDE SEQUENCE [LARGE SCALE GENOMIC DNA]</scope>
    <source>
        <strain evidence="3 4">AAFK</strain>
    </source>
</reference>
<comment type="similarity">
    <text evidence="1">Belongs to the AB hydrolase superfamily. AB hydrolase 4 family.</text>
</comment>
<evidence type="ECO:0000256" key="1">
    <source>
        <dbReference type="ARBA" id="ARBA00010884"/>
    </source>
</evidence>
<dbReference type="PANTHER" id="PTHR10794:SF94">
    <property type="entry name" value="ESTERASE YHET-RELATED"/>
    <property type="match status" value="1"/>
</dbReference>
<dbReference type="InterPro" id="IPR000073">
    <property type="entry name" value="AB_hydrolase_1"/>
</dbReference>
<protein>
    <submittedName>
        <fullName evidence="3">Alpha/beta fold hydrolase</fullName>
    </submittedName>
</protein>
<feature type="domain" description="AB hydrolase-1" evidence="2">
    <location>
        <begin position="47"/>
        <end position="287"/>
    </location>
</feature>
<proteinExistence type="inferred from homology"/>
<gene>
    <name evidence="3" type="ORF">WOB96_08845</name>
</gene>
<keyword evidence="3" id="KW-0378">Hydrolase</keyword>
<dbReference type="Proteomes" id="UP001446205">
    <property type="component" value="Unassembled WGS sequence"/>
</dbReference>
<evidence type="ECO:0000313" key="3">
    <source>
        <dbReference type="EMBL" id="MEK8089874.1"/>
    </source>
</evidence>
<dbReference type="Gene3D" id="3.40.50.1820">
    <property type="entry name" value="alpha/beta hydrolase"/>
    <property type="match status" value="1"/>
</dbReference>